<proteinExistence type="predicted"/>
<evidence type="ECO:0000313" key="1">
    <source>
        <dbReference type="EMBL" id="JAH05828.1"/>
    </source>
</evidence>
<accession>A0A0E9PPS1</accession>
<name>A0A0E9PPS1_ANGAN</name>
<sequence>MTTVSSVISCYCCHGGH</sequence>
<dbReference type="EMBL" id="GBXM01102749">
    <property type="protein sequence ID" value="JAH05828.1"/>
    <property type="molecule type" value="Transcribed_RNA"/>
</dbReference>
<reference evidence="1" key="1">
    <citation type="submission" date="2014-11" db="EMBL/GenBank/DDBJ databases">
        <authorList>
            <person name="Amaro Gonzalez C."/>
        </authorList>
    </citation>
    <scope>NUCLEOTIDE SEQUENCE</scope>
</reference>
<protein>
    <submittedName>
        <fullName evidence="1">Uncharacterized protein</fullName>
    </submittedName>
</protein>
<reference evidence="1" key="2">
    <citation type="journal article" date="2015" name="Fish Shellfish Immunol.">
        <title>Early steps in the European eel (Anguilla anguilla)-Vibrio vulnificus interaction in the gills: Role of the RtxA13 toxin.</title>
        <authorList>
            <person name="Callol A."/>
            <person name="Pajuelo D."/>
            <person name="Ebbesson L."/>
            <person name="Teles M."/>
            <person name="MacKenzie S."/>
            <person name="Amaro C."/>
        </authorList>
    </citation>
    <scope>NUCLEOTIDE SEQUENCE</scope>
</reference>
<dbReference type="AlphaFoldDB" id="A0A0E9PPS1"/>
<organism evidence="1">
    <name type="scientific">Anguilla anguilla</name>
    <name type="common">European freshwater eel</name>
    <name type="synonym">Muraena anguilla</name>
    <dbReference type="NCBI Taxonomy" id="7936"/>
    <lineage>
        <taxon>Eukaryota</taxon>
        <taxon>Metazoa</taxon>
        <taxon>Chordata</taxon>
        <taxon>Craniata</taxon>
        <taxon>Vertebrata</taxon>
        <taxon>Euteleostomi</taxon>
        <taxon>Actinopterygii</taxon>
        <taxon>Neopterygii</taxon>
        <taxon>Teleostei</taxon>
        <taxon>Anguilliformes</taxon>
        <taxon>Anguillidae</taxon>
        <taxon>Anguilla</taxon>
    </lineage>
</organism>